<keyword evidence="1" id="KW-0862">Zinc</keyword>
<evidence type="ECO:0000256" key="1">
    <source>
        <dbReference type="PROSITE-ProRule" id="PRU00175"/>
    </source>
</evidence>
<dbReference type="PROSITE" id="PS50089">
    <property type="entry name" value="ZF_RING_2"/>
    <property type="match status" value="1"/>
</dbReference>
<evidence type="ECO:0000256" key="2">
    <source>
        <dbReference type="SAM" id="Phobius"/>
    </source>
</evidence>
<dbReference type="InterPro" id="IPR013083">
    <property type="entry name" value="Znf_RING/FYVE/PHD"/>
</dbReference>
<proteinExistence type="evidence at transcript level"/>
<keyword evidence="2" id="KW-0812">Transmembrane</keyword>
<dbReference type="PANTHER" id="PTHR47662">
    <property type="entry name" value="RING-TYPE DOMAIN-CONTAINING PROTEIN"/>
    <property type="match status" value="1"/>
</dbReference>
<organism evidence="4">
    <name type="scientific">Lotus japonicus</name>
    <name type="common">Lotus corniculatus var. japonicus</name>
    <dbReference type="NCBI Taxonomy" id="34305"/>
    <lineage>
        <taxon>Eukaryota</taxon>
        <taxon>Viridiplantae</taxon>
        <taxon>Streptophyta</taxon>
        <taxon>Embryophyta</taxon>
        <taxon>Tracheophyta</taxon>
        <taxon>Spermatophyta</taxon>
        <taxon>Magnoliopsida</taxon>
        <taxon>eudicotyledons</taxon>
        <taxon>Gunneridae</taxon>
        <taxon>Pentapetalae</taxon>
        <taxon>rosids</taxon>
        <taxon>fabids</taxon>
        <taxon>Fabales</taxon>
        <taxon>Fabaceae</taxon>
        <taxon>Papilionoideae</taxon>
        <taxon>50 kb inversion clade</taxon>
        <taxon>NPAAA clade</taxon>
        <taxon>Hologalegina</taxon>
        <taxon>robinioid clade</taxon>
        <taxon>Loteae</taxon>
        <taxon>Lotus</taxon>
    </lineage>
</organism>
<keyword evidence="2" id="KW-0472">Membrane</keyword>
<dbReference type="PANTHER" id="PTHR47662:SF3">
    <property type="entry name" value="TRANSCRIPTION FACTOR C2H2 FAMILY-RELATED"/>
    <property type="match status" value="1"/>
</dbReference>
<protein>
    <recommendedName>
        <fullName evidence="3">RING-type domain-containing protein</fullName>
    </recommendedName>
</protein>
<evidence type="ECO:0000313" key="4">
    <source>
        <dbReference type="EMBL" id="AFK35856.1"/>
    </source>
</evidence>
<dbReference type="Pfam" id="PF13639">
    <property type="entry name" value="zf-RING_2"/>
    <property type="match status" value="1"/>
</dbReference>
<dbReference type="SMART" id="SM00184">
    <property type="entry name" value="RING"/>
    <property type="match status" value="1"/>
</dbReference>
<dbReference type="AlphaFoldDB" id="I3S6G4"/>
<dbReference type="SUPFAM" id="SSF57850">
    <property type="entry name" value="RING/U-box"/>
    <property type="match status" value="1"/>
</dbReference>
<dbReference type="OrthoDB" id="8062037at2759"/>
<feature type="transmembrane region" description="Helical" evidence="2">
    <location>
        <begin position="15"/>
        <end position="33"/>
    </location>
</feature>
<evidence type="ECO:0000259" key="3">
    <source>
        <dbReference type="PROSITE" id="PS50089"/>
    </source>
</evidence>
<sequence length="164" mass="19606">MKALTKLFQQLCSKIIILLTLLLVELIVLLWRLTSEKRSITTKQYLEFIEENNPTIRYAKRRSSWSELEHVVPDDTECRVCLSEFEEGEKVRRLKCKHTFHKDCLDKWLQECWATCPLCRKQVLPCDVVSKHRHFLSHEENVEHLPYLLFVWRGGNGSNFRRYV</sequence>
<keyword evidence="1" id="KW-0863">Zinc-finger</keyword>
<dbReference type="InterPro" id="IPR001841">
    <property type="entry name" value="Znf_RING"/>
</dbReference>
<keyword evidence="2" id="KW-1133">Transmembrane helix</keyword>
<dbReference type="GO" id="GO:0008270">
    <property type="term" value="F:zinc ion binding"/>
    <property type="evidence" value="ECO:0007669"/>
    <property type="project" value="UniProtKB-KW"/>
</dbReference>
<dbReference type="Gene3D" id="3.30.40.10">
    <property type="entry name" value="Zinc/RING finger domain, C3HC4 (zinc finger)"/>
    <property type="match status" value="1"/>
</dbReference>
<dbReference type="KEGG" id="lja:130726793"/>
<keyword evidence="1" id="KW-0479">Metal-binding</keyword>
<accession>I3S6G4</accession>
<reference evidence="4" key="1">
    <citation type="submission" date="2012-05" db="EMBL/GenBank/DDBJ databases">
        <authorList>
            <person name="Krishnakumar V."/>
            <person name="Cheung F."/>
            <person name="Xiao Y."/>
            <person name="Chan A."/>
            <person name="Moskal W.A."/>
            <person name="Town C.D."/>
        </authorList>
    </citation>
    <scope>NUCLEOTIDE SEQUENCE</scope>
</reference>
<dbReference type="GeneID" id="130726793"/>
<name>I3S6G4_LOTJA</name>
<dbReference type="EMBL" id="BT136061">
    <property type="protein sequence ID" value="AFK35856.1"/>
    <property type="molecule type" value="mRNA"/>
</dbReference>
<dbReference type="RefSeq" id="XP_057434083.1">
    <property type="nucleotide sequence ID" value="XM_057578100.1"/>
</dbReference>
<feature type="domain" description="RING-type" evidence="3">
    <location>
        <begin position="78"/>
        <end position="120"/>
    </location>
</feature>